<accession>A0ACC1RA55</accession>
<evidence type="ECO:0000313" key="1">
    <source>
        <dbReference type="EMBL" id="KAJ3499071.1"/>
    </source>
</evidence>
<reference evidence="1" key="1">
    <citation type="submission" date="2022-07" db="EMBL/GenBank/DDBJ databases">
        <title>Genome Sequence of Lecanicillium saksenae.</title>
        <authorList>
            <person name="Buettner E."/>
        </authorList>
    </citation>
    <scope>NUCLEOTIDE SEQUENCE</scope>
    <source>
        <strain evidence="1">VT-O1</strain>
    </source>
</reference>
<keyword evidence="2" id="KW-1185">Reference proteome</keyword>
<organism evidence="1 2">
    <name type="scientific">Lecanicillium saksenae</name>
    <dbReference type="NCBI Taxonomy" id="468837"/>
    <lineage>
        <taxon>Eukaryota</taxon>
        <taxon>Fungi</taxon>
        <taxon>Dikarya</taxon>
        <taxon>Ascomycota</taxon>
        <taxon>Pezizomycotina</taxon>
        <taxon>Sordariomycetes</taxon>
        <taxon>Hypocreomycetidae</taxon>
        <taxon>Hypocreales</taxon>
        <taxon>Cordycipitaceae</taxon>
        <taxon>Lecanicillium</taxon>
    </lineage>
</organism>
<dbReference type="Proteomes" id="UP001148737">
    <property type="component" value="Unassembled WGS sequence"/>
</dbReference>
<name>A0ACC1RA55_9HYPO</name>
<proteinExistence type="predicted"/>
<evidence type="ECO:0000313" key="2">
    <source>
        <dbReference type="Proteomes" id="UP001148737"/>
    </source>
</evidence>
<comment type="caution">
    <text evidence="1">The sequence shown here is derived from an EMBL/GenBank/DDBJ whole genome shotgun (WGS) entry which is preliminary data.</text>
</comment>
<dbReference type="EMBL" id="JANAKD010000023">
    <property type="protein sequence ID" value="KAJ3499071.1"/>
    <property type="molecule type" value="Genomic_DNA"/>
</dbReference>
<protein>
    <submittedName>
        <fullName evidence="1">Uncharacterized protein</fullName>
    </submittedName>
</protein>
<sequence>MWNHLSDDEIVRRYAYIPRRPPGYKLDISKWPRMPALPQPTERRPKEMGGLPDEIIDMIVQYLDLQSFACFAYTSRRNAQIAFSSIELLNLLRYASRALAGLASLGVLGLYTIHSLHDILTSDKCVTCGGFGSFLFALEGKRCCWLCAAYNTNLWSVSYDNAIRDYGLTEKQMRGIPTASVHGKQMVSARAVVSLAVRVHGSEERVRRCFEKYQMYKHFRAYRHDDALAVGDSTLWQAIGNKCGHDQMAGFLWQWDGAVYPTLRNATYVQFPYLKTKNDKGRRIEPELDTGFWCPGCRCVAFSRVNDTESVRAKREKYLREWSRANFVKHVRSCRNMRSVIKEHGDEQFRSAMGCGDARVGTQTRPGWRLALTPVGNEADRATGHCRTA</sequence>
<gene>
    <name evidence="1" type="ORF">NLG97_g631</name>
</gene>